<gene>
    <name evidence="2" type="ORF">CJD36_018025</name>
</gene>
<dbReference type="Gene3D" id="2.40.10.10">
    <property type="entry name" value="Trypsin-like serine proteases"/>
    <property type="match status" value="2"/>
</dbReference>
<evidence type="ECO:0000313" key="2">
    <source>
        <dbReference type="EMBL" id="PQJ09822.1"/>
    </source>
</evidence>
<sequence length="362" mass="40308">MNTNNNWELAEAYLAGKLSSQELVELKSRRETDEVFASEFNDNLNLISSLQSNGSQKRFRAMLSDIHKETAATKTRRTIQLPAHFWRTSAVAATVALMTSFISYSIMNSSKKSDDNYTNISNTVKAIANDQNRLKKIVQDSVINKKSPIVPTSDVRRTGTGFALTNDGYFVTAYHVINDGNGEGDSVYIQSNDGIYYKAFVVNYSAESDLAILKVERKNFQFAKNEVPYTLAARKAALGAQIYTVGYPKEDIVYSEGYISARNGYHGNSKQYTMELPAGHGQSGSPVIDAKGNVLGILTAISTPKESNTYAVSTDELLDLIEKMPTGNKLRLPKNNKLSRMSREEQISKMENYTFSVKVYKK</sequence>
<accession>A0A2S7SSC3</accession>
<dbReference type="PANTHER" id="PTHR43019">
    <property type="entry name" value="SERINE ENDOPROTEASE DEGS"/>
    <property type="match status" value="1"/>
</dbReference>
<protein>
    <recommendedName>
        <fullName evidence="4">Serine protease</fullName>
    </recommendedName>
</protein>
<dbReference type="GO" id="GO:0006508">
    <property type="term" value="P:proteolysis"/>
    <property type="evidence" value="ECO:0007669"/>
    <property type="project" value="InterPro"/>
</dbReference>
<comment type="caution">
    <text evidence="2">The sequence shown here is derived from an EMBL/GenBank/DDBJ whole genome shotgun (WGS) entry which is preliminary data.</text>
</comment>
<keyword evidence="1" id="KW-0812">Transmembrane</keyword>
<evidence type="ECO:0000313" key="3">
    <source>
        <dbReference type="Proteomes" id="UP000239872"/>
    </source>
</evidence>
<proteinExistence type="predicted"/>
<evidence type="ECO:0008006" key="4">
    <source>
        <dbReference type="Google" id="ProtNLM"/>
    </source>
</evidence>
<dbReference type="InterPro" id="IPR043504">
    <property type="entry name" value="Peptidase_S1_PA_chymotrypsin"/>
</dbReference>
<dbReference type="GO" id="GO:0004252">
    <property type="term" value="F:serine-type endopeptidase activity"/>
    <property type="evidence" value="ECO:0007669"/>
    <property type="project" value="InterPro"/>
</dbReference>
<reference evidence="2 3" key="1">
    <citation type="submission" date="2018-01" db="EMBL/GenBank/DDBJ databases">
        <title>A novel member of the phylum Bacteroidetes isolated from glacier ice.</title>
        <authorList>
            <person name="Liu Q."/>
            <person name="Xin Y.-H."/>
        </authorList>
    </citation>
    <scope>NUCLEOTIDE SEQUENCE [LARGE SCALE GENOMIC DNA]</scope>
    <source>
        <strain evidence="2 3">RB1R16</strain>
    </source>
</reference>
<feature type="transmembrane region" description="Helical" evidence="1">
    <location>
        <begin position="85"/>
        <end position="107"/>
    </location>
</feature>
<keyword evidence="1" id="KW-1133">Transmembrane helix</keyword>
<keyword evidence="1" id="KW-0472">Membrane</keyword>
<dbReference type="SUPFAM" id="SSF50494">
    <property type="entry name" value="Trypsin-like serine proteases"/>
    <property type="match status" value="1"/>
</dbReference>
<dbReference type="OrthoDB" id="9766361at2"/>
<name>A0A2S7SSC3_9BACT</name>
<dbReference type="InterPro" id="IPR001940">
    <property type="entry name" value="Peptidase_S1C"/>
</dbReference>
<dbReference type="Proteomes" id="UP000239872">
    <property type="component" value="Unassembled WGS sequence"/>
</dbReference>
<dbReference type="Pfam" id="PF13365">
    <property type="entry name" value="Trypsin_2"/>
    <property type="match status" value="1"/>
</dbReference>
<dbReference type="InterPro" id="IPR009003">
    <property type="entry name" value="Peptidase_S1_PA"/>
</dbReference>
<organism evidence="2 3">
    <name type="scientific">Flavipsychrobacter stenotrophus</name>
    <dbReference type="NCBI Taxonomy" id="2077091"/>
    <lineage>
        <taxon>Bacteria</taxon>
        <taxon>Pseudomonadati</taxon>
        <taxon>Bacteroidota</taxon>
        <taxon>Chitinophagia</taxon>
        <taxon>Chitinophagales</taxon>
        <taxon>Chitinophagaceae</taxon>
        <taxon>Flavipsychrobacter</taxon>
    </lineage>
</organism>
<evidence type="ECO:0000256" key="1">
    <source>
        <dbReference type="SAM" id="Phobius"/>
    </source>
</evidence>
<keyword evidence="3" id="KW-1185">Reference proteome</keyword>
<dbReference type="EMBL" id="PPSL01000005">
    <property type="protein sequence ID" value="PQJ09822.1"/>
    <property type="molecule type" value="Genomic_DNA"/>
</dbReference>
<dbReference type="AlphaFoldDB" id="A0A2S7SSC3"/>
<dbReference type="RefSeq" id="WP_105040594.1">
    <property type="nucleotide sequence ID" value="NZ_PPSL01000005.1"/>
</dbReference>
<dbReference type="PRINTS" id="PR00834">
    <property type="entry name" value="PROTEASES2C"/>
</dbReference>
<dbReference type="PANTHER" id="PTHR43019:SF23">
    <property type="entry name" value="PROTEASE DO-LIKE 5, CHLOROPLASTIC"/>
    <property type="match status" value="1"/>
</dbReference>